<reference evidence="1" key="1">
    <citation type="submission" date="2020-06" db="EMBL/GenBank/DDBJ databases">
        <authorList>
            <person name="Li T."/>
            <person name="Hu X."/>
            <person name="Zhang T."/>
            <person name="Song X."/>
            <person name="Zhang H."/>
            <person name="Dai N."/>
            <person name="Sheng W."/>
            <person name="Hou X."/>
            <person name="Wei L."/>
        </authorList>
    </citation>
    <scope>NUCLEOTIDE SEQUENCE</scope>
    <source>
        <strain evidence="1">G02</strain>
        <tissue evidence="1">Leaf</tissue>
    </source>
</reference>
<organism evidence="1">
    <name type="scientific">Sesamum radiatum</name>
    <name type="common">Black benniseed</name>
    <dbReference type="NCBI Taxonomy" id="300843"/>
    <lineage>
        <taxon>Eukaryota</taxon>
        <taxon>Viridiplantae</taxon>
        <taxon>Streptophyta</taxon>
        <taxon>Embryophyta</taxon>
        <taxon>Tracheophyta</taxon>
        <taxon>Spermatophyta</taxon>
        <taxon>Magnoliopsida</taxon>
        <taxon>eudicotyledons</taxon>
        <taxon>Gunneridae</taxon>
        <taxon>Pentapetalae</taxon>
        <taxon>asterids</taxon>
        <taxon>lamiids</taxon>
        <taxon>Lamiales</taxon>
        <taxon>Pedaliaceae</taxon>
        <taxon>Sesamum</taxon>
    </lineage>
</organism>
<accession>A0AAW2LN09</accession>
<dbReference type="EMBL" id="JACGWJ010000024">
    <property type="protein sequence ID" value="KAL0320461.1"/>
    <property type="molecule type" value="Genomic_DNA"/>
</dbReference>
<comment type="caution">
    <text evidence="1">The sequence shown here is derived from an EMBL/GenBank/DDBJ whole genome shotgun (WGS) entry which is preliminary data.</text>
</comment>
<dbReference type="AlphaFoldDB" id="A0AAW2LN09"/>
<reference evidence="1" key="2">
    <citation type="journal article" date="2024" name="Plant">
        <title>Genomic evolution and insights into agronomic trait innovations of Sesamum species.</title>
        <authorList>
            <person name="Miao H."/>
            <person name="Wang L."/>
            <person name="Qu L."/>
            <person name="Liu H."/>
            <person name="Sun Y."/>
            <person name="Le M."/>
            <person name="Wang Q."/>
            <person name="Wei S."/>
            <person name="Zheng Y."/>
            <person name="Lin W."/>
            <person name="Duan Y."/>
            <person name="Cao H."/>
            <person name="Xiong S."/>
            <person name="Wang X."/>
            <person name="Wei L."/>
            <person name="Li C."/>
            <person name="Ma Q."/>
            <person name="Ju M."/>
            <person name="Zhao R."/>
            <person name="Li G."/>
            <person name="Mu C."/>
            <person name="Tian Q."/>
            <person name="Mei H."/>
            <person name="Zhang T."/>
            <person name="Gao T."/>
            <person name="Zhang H."/>
        </authorList>
    </citation>
    <scope>NUCLEOTIDE SEQUENCE</scope>
    <source>
        <strain evidence="1">G02</strain>
    </source>
</reference>
<proteinExistence type="predicted"/>
<feature type="non-terminal residue" evidence="1">
    <location>
        <position position="1"/>
    </location>
</feature>
<protein>
    <submittedName>
        <fullName evidence="1">Uncharacterized protein</fullName>
    </submittedName>
</protein>
<gene>
    <name evidence="1" type="ORF">Sradi_5307600</name>
</gene>
<sequence>EIFNMDEFYVLAKRVIDEGDTDTLAILHELKAMWDAKYGTWDDWKPVELAQTTILSTLPLDEAMKTPPLVMRLIRQNTCRRGDGQHLGSTLQQ</sequence>
<evidence type="ECO:0000313" key="1">
    <source>
        <dbReference type="EMBL" id="KAL0320461.1"/>
    </source>
</evidence>
<name>A0AAW2LN09_SESRA</name>